<dbReference type="Proteomes" id="UP000327085">
    <property type="component" value="Chromosome 4"/>
</dbReference>
<dbReference type="GO" id="GO:0006289">
    <property type="term" value="P:nucleotide-excision repair"/>
    <property type="evidence" value="ECO:0007669"/>
    <property type="project" value="InterPro"/>
</dbReference>
<dbReference type="InterPro" id="IPR005607">
    <property type="entry name" value="BSD_dom"/>
</dbReference>
<dbReference type="PANTHER" id="PTHR12856">
    <property type="entry name" value="TRANSCRIPTION INITIATION FACTOR IIH-RELATED"/>
    <property type="match status" value="1"/>
</dbReference>
<dbReference type="Gene3D" id="6.10.140.1200">
    <property type="match status" value="1"/>
</dbReference>
<feature type="domain" description="BSD" evidence="2">
    <location>
        <begin position="1"/>
        <end position="34"/>
    </location>
</feature>
<evidence type="ECO:0000259" key="2">
    <source>
        <dbReference type="PROSITE" id="PS50858"/>
    </source>
</evidence>
<name>A0A5E4F4I5_PRUDU</name>
<evidence type="ECO:0000256" key="1">
    <source>
        <dbReference type="SAM" id="MobiDB-lite"/>
    </source>
</evidence>
<dbReference type="EMBL" id="CABIKO010000063">
    <property type="protein sequence ID" value="VVA22736.1"/>
    <property type="molecule type" value="Genomic_DNA"/>
</dbReference>
<gene>
    <name evidence="3" type="ORF">ALMOND_2B015816</name>
</gene>
<dbReference type="PROSITE" id="PS50858">
    <property type="entry name" value="BSD"/>
    <property type="match status" value="1"/>
</dbReference>
<dbReference type="InterPro" id="IPR035925">
    <property type="entry name" value="BSD_dom_sf"/>
</dbReference>
<accession>A0A5E4F4I5</accession>
<feature type="region of interest" description="Disordered" evidence="1">
    <location>
        <begin position="177"/>
        <end position="236"/>
    </location>
</feature>
<dbReference type="GO" id="GO:0000439">
    <property type="term" value="C:transcription factor TFIIH core complex"/>
    <property type="evidence" value="ECO:0007669"/>
    <property type="project" value="InterPro"/>
</dbReference>
<dbReference type="InParanoid" id="A0A5E4F4I5"/>
<dbReference type="Gramene" id="VVA22736">
    <property type="protein sequence ID" value="VVA22736"/>
    <property type="gene ID" value="Prudul26B015816"/>
</dbReference>
<dbReference type="AlphaFoldDB" id="A0A5E4F4I5"/>
<dbReference type="InterPro" id="IPR027079">
    <property type="entry name" value="Tfb1/GTF2H1"/>
</dbReference>
<feature type="compositionally biased region" description="Basic and acidic residues" evidence="1">
    <location>
        <begin position="177"/>
        <end position="199"/>
    </location>
</feature>
<dbReference type="GO" id="GO:0006351">
    <property type="term" value="P:DNA-templated transcription"/>
    <property type="evidence" value="ECO:0007669"/>
    <property type="project" value="InterPro"/>
</dbReference>
<evidence type="ECO:0000313" key="4">
    <source>
        <dbReference type="Proteomes" id="UP000327085"/>
    </source>
</evidence>
<dbReference type="SUPFAM" id="SSF140383">
    <property type="entry name" value="BSD domain-like"/>
    <property type="match status" value="1"/>
</dbReference>
<organism evidence="3 4">
    <name type="scientific">Prunus dulcis</name>
    <name type="common">Almond</name>
    <name type="synonym">Amygdalus dulcis</name>
    <dbReference type="NCBI Taxonomy" id="3755"/>
    <lineage>
        <taxon>Eukaryota</taxon>
        <taxon>Viridiplantae</taxon>
        <taxon>Streptophyta</taxon>
        <taxon>Embryophyta</taxon>
        <taxon>Tracheophyta</taxon>
        <taxon>Spermatophyta</taxon>
        <taxon>Magnoliopsida</taxon>
        <taxon>eudicotyledons</taxon>
        <taxon>Gunneridae</taxon>
        <taxon>Pentapetalae</taxon>
        <taxon>rosids</taxon>
        <taxon>fabids</taxon>
        <taxon>Rosales</taxon>
        <taxon>Rosaceae</taxon>
        <taxon>Amygdaloideae</taxon>
        <taxon>Amygdaleae</taxon>
        <taxon>Prunus</taxon>
    </lineage>
</organism>
<proteinExistence type="predicted"/>
<protein>
    <submittedName>
        <fullName evidence="3">PREDICTED: probable RNA polymerase II</fullName>
    </submittedName>
</protein>
<evidence type="ECO:0000313" key="3">
    <source>
        <dbReference type="EMBL" id="VVA22736.1"/>
    </source>
</evidence>
<reference evidence="4" key="1">
    <citation type="journal article" date="2020" name="Plant J.">
        <title>Transposons played a major role in the diversification between the closely related almond and peach genomes: results from the almond genome sequence.</title>
        <authorList>
            <person name="Alioto T."/>
            <person name="Alexiou K.G."/>
            <person name="Bardil A."/>
            <person name="Barteri F."/>
            <person name="Castanera R."/>
            <person name="Cruz F."/>
            <person name="Dhingra A."/>
            <person name="Duval H."/>
            <person name="Fernandez I Marti A."/>
            <person name="Frias L."/>
            <person name="Galan B."/>
            <person name="Garcia J.L."/>
            <person name="Howad W."/>
            <person name="Gomez-Garrido J."/>
            <person name="Gut M."/>
            <person name="Julca I."/>
            <person name="Morata J."/>
            <person name="Puigdomenech P."/>
            <person name="Ribeca P."/>
            <person name="Rubio Cabetas M.J."/>
            <person name="Vlasova A."/>
            <person name="Wirthensohn M."/>
            <person name="Garcia-Mas J."/>
            <person name="Gabaldon T."/>
            <person name="Casacuberta J.M."/>
            <person name="Arus P."/>
        </authorList>
    </citation>
    <scope>NUCLEOTIDE SEQUENCE [LARGE SCALE GENOMIC DNA]</scope>
    <source>
        <strain evidence="4">cv. Texas</strain>
    </source>
</reference>
<sequence length="236" mass="26705">MHRMKLLQEDSELEKLHVQYVISGGVLTEAEFWAARKKFGDYGDSNPKLKLRVGFKSSMIMDTKPMTDGRTNKVTFSFDSRDKVSDFCPETIWYAAAAEAEAAEDEELAMFLKQDEVLAREARRKLDGLIQLWTWKLTKETIIRIFMITGYSFGMRCTSWMSKCPYHLPPPLILAKGTEEAHSEEEAVSKRRELSKENTDGEEVTANSEDTNDDLQKGPPLSPAKVDGEGDTSPLL</sequence>